<dbReference type="SUPFAM" id="SSF56935">
    <property type="entry name" value="Porins"/>
    <property type="match status" value="1"/>
</dbReference>
<evidence type="ECO:0000313" key="1">
    <source>
        <dbReference type="EMBL" id="MCS3919110.1"/>
    </source>
</evidence>
<dbReference type="RefSeq" id="WP_259095256.1">
    <property type="nucleotide sequence ID" value="NZ_CP130454.1"/>
</dbReference>
<protein>
    <submittedName>
        <fullName evidence="1">Uncharacterized protein</fullName>
    </submittedName>
</protein>
<sequence>MRLVLSLLGVCLAIGWVCGQTGFSSKTHVGGWLQSAVAQGETSLAIGAAGKFVWQPFEVRKWLEWFEEASEDSPSLTLAKWWLSENWAEVRDLLPPTLSILTRIREMAARKSGDSTSWERLSSVTLSYHPTKRWGVLVQLRHRDFLPFLEAYPAPSIEVATVRGFIGTTVWEFGRQYQRWGPGFLGASLISDNSYPLDSISFNLQAKLPVIGRWRIRQLMAYLHGDLPGRFLMARRWEKPLDERLSIGVNEINLSRSFSPLTLFLPFYLTSRLAVNSGWRKEGSDQVILSADVSYRSGDSNFYGILVVDDLKLRWWRKEEQIQRKLGWILGAQHETRKWGIGAEYASFDRLTYTHHVQAPYLYHDIGLGYPTGADSRAVSLWGRWQVNSKVQVSGVLVRSWLDRKTANKDQERYWVLSLQWMASPNTLLALNWAQGYPPKWGVGGGWSEQQERTKFVILEGRFVGLWTQKVQEGEEAKVSIQPQETQVVSGKKFAWLTSLRDGKGTISAGEREGVKVGMRLSIVDAATNEIIGTFTVTQVKPNEAVGRVEAAPDKIVRVGSKVVLPSQGQ</sequence>
<gene>
    <name evidence="1" type="ORF">M2350_001510</name>
</gene>
<dbReference type="Proteomes" id="UP001204798">
    <property type="component" value="Unassembled WGS sequence"/>
</dbReference>
<comment type="caution">
    <text evidence="1">The sequence shown here is derived from an EMBL/GenBank/DDBJ whole genome shotgun (WGS) entry which is preliminary data.</text>
</comment>
<name>A0ABT2EMN3_9BACT</name>
<dbReference type="Gene3D" id="2.40.160.130">
    <property type="entry name" value="Capsule assembly protein Wzi"/>
    <property type="match status" value="1"/>
</dbReference>
<dbReference type="InterPro" id="IPR038636">
    <property type="entry name" value="Wzi_sf"/>
</dbReference>
<reference evidence="1 2" key="1">
    <citation type="submission" date="2022-08" db="EMBL/GenBank/DDBJ databases">
        <title>Bacterial and archaeal communities from various locations to study Microbial Dark Matter (Phase II).</title>
        <authorList>
            <person name="Stepanauskas R."/>
        </authorList>
    </citation>
    <scope>NUCLEOTIDE SEQUENCE [LARGE SCALE GENOMIC DNA]</scope>
    <source>
        <strain evidence="1 2">PD1</strain>
    </source>
</reference>
<evidence type="ECO:0000313" key="2">
    <source>
        <dbReference type="Proteomes" id="UP001204798"/>
    </source>
</evidence>
<proteinExistence type="predicted"/>
<accession>A0ABT2EMN3</accession>
<dbReference type="EMBL" id="JANUCP010000002">
    <property type="protein sequence ID" value="MCS3919110.1"/>
    <property type="molecule type" value="Genomic_DNA"/>
</dbReference>
<keyword evidence="2" id="KW-1185">Reference proteome</keyword>
<organism evidence="1 2">
    <name type="scientific">Candidatus Fervidibacter sacchari</name>
    <dbReference type="NCBI Taxonomy" id="1448929"/>
    <lineage>
        <taxon>Bacteria</taxon>
        <taxon>Candidatus Fervidibacterota</taxon>
        <taxon>Candidatus Fervidibacter</taxon>
    </lineage>
</organism>